<name>A0ABS3CK42_9BACT</name>
<sequence>MESLELRKKGVLPIIDLAGHSYTIDVRFGELRNVEQPWLSLKLDQLVTTEDYRHYKFFYNMAEKQVFQATHNLVEMPKNVVLLEIPDELGLDPVGVARKYGLSDDYFLKIYPFQSRHKARITALEDSGIKEFIQKNSERRQAQKTVSKTL</sequence>
<accession>A0ABS3CK42</accession>
<reference evidence="1 2" key="1">
    <citation type="submission" date="2021-03" db="EMBL/GenBank/DDBJ databases">
        <title>novel species isolated from a fishpond in China.</title>
        <authorList>
            <person name="Lu H."/>
            <person name="Cai Z."/>
        </authorList>
    </citation>
    <scope>NUCLEOTIDE SEQUENCE [LARGE SCALE GENOMIC DNA]</scope>
    <source>
        <strain evidence="1 2">YJ13C</strain>
    </source>
</reference>
<keyword evidence="2" id="KW-1185">Reference proteome</keyword>
<organism evidence="1 2">
    <name type="scientific">Algoriphagus pacificus</name>
    <dbReference type="NCBI Taxonomy" id="2811234"/>
    <lineage>
        <taxon>Bacteria</taxon>
        <taxon>Pseudomonadati</taxon>
        <taxon>Bacteroidota</taxon>
        <taxon>Cytophagia</taxon>
        <taxon>Cytophagales</taxon>
        <taxon>Cyclobacteriaceae</taxon>
        <taxon>Algoriphagus</taxon>
    </lineage>
</organism>
<dbReference type="RefSeq" id="WP_206588149.1">
    <property type="nucleotide sequence ID" value="NZ_JAFKCU010000005.1"/>
</dbReference>
<proteinExistence type="predicted"/>
<comment type="caution">
    <text evidence="1">The sequence shown here is derived from an EMBL/GenBank/DDBJ whole genome shotgun (WGS) entry which is preliminary data.</text>
</comment>
<evidence type="ECO:0000313" key="1">
    <source>
        <dbReference type="EMBL" id="MBN7817478.1"/>
    </source>
</evidence>
<protein>
    <submittedName>
        <fullName evidence="1">Uncharacterized protein</fullName>
    </submittedName>
</protein>
<evidence type="ECO:0000313" key="2">
    <source>
        <dbReference type="Proteomes" id="UP000664480"/>
    </source>
</evidence>
<gene>
    <name evidence="1" type="ORF">J0A69_18700</name>
</gene>
<dbReference type="Proteomes" id="UP000664480">
    <property type="component" value="Unassembled WGS sequence"/>
</dbReference>
<dbReference type="EMBL" id="JAFKCU010000005">
    <property type="protein sequence ID" value="MBN7817478.1"/>
    <property type="molecule type" value="Genomic_DNA"/>
</dbReference>